<dbReference type="GO" id="GO:0031505">
    <property type="term" value="P:fungal-type cell wall organization"/>
    <property type="evidence" value="ECO:0007669"/>
    <property type="project" value="TreeGrafter"/>
</dbReference>
<evidence type="ECO:0000313" key="3">
    <source>
        <dbReference type="EMBL" id="KAF2431922.1"/>
    </source>
</evidence>
<evidence type="ECO:0000313" key="4">
    <source>
        <dbReference type="Proteomes" id="UP000800235"/>
    </source>
</evidence>
<feature type="region of interest" description="Disordered" evidence="1">
    <location>
        <begin position="1"/>
        <end position="45"/>
    </location>
</feature>
<dbReference type="GO" id="GO:0051285">
    <property type="term" value="C:cell cortex of cell tip"/>
    <property type="evidence" value="ECO:0007669"/>
    <property type="project" value="TreeGrafter"/>
</dbReference>
<dbReference type="OrthoDB" id="2327445at2759"/>
<feature type="compositionally biased region" description="Polar residues" evidence="1">
    <location>
        <begin position="11"/>
        <end position="21"/>
    </location>
</feature>
<gene>
    <name evidence="3" type="ORF">EJ08DRAFT_687171</name>
</gene>
<keyword evidence="2" id="KW-1133">Transmembrane helix</keyword>
<feature type="transmembrane region" description="Helical" evidence="2">
    <location>
        <begin position="214"/>
        <end position="241"/>
    </location>
</feature>
<sequence>MQIFRGRKSRTTSNGPNSMTVTDRHSAETDQTSTPPHEQLSKSQIKRATRTRKTFALLTSFFLAISVVFLIVVEIGNTNGSKIRGSIYFLKLDLSNIVPATTPNSILINTIAQTLGLHDFYQIGLWNFCEGFKAEGITYCSKPETLYWFDPVETLQQELLAGATIALPAQINTILNLLKLASQWMFALFLTGAVLSFVMILVAPMAIYSRWATVPVALFTLLAALCTTVATVVATALFIIFRNAISSFDELNIGASIGVTMFALMWVAAAFSIFAALLQIGLCCCCASRRDVKHGRKRGSRKAYSNSAYSTEKPQRKGLVGTNKS</sequence>
<dbReference type="PANTHER" id="PTHR28019:SF2">
    <property type="entry name" value="CELL MEMBRANE PROTEIN YLR413W-RELATED"/>
    <property type="match status" value="1"/>
</dbReference>
<reference evidence="3" key="1">
    <citation type="journal article" date="2020" name="Stud. Mycol.">
        <title>101 Dothideomycetes genomes: a test case for predicting lifestyles and emergence of pathogens.</title>
        <authorList>
            <person name="Haridas S."/>
            <person name="Albert R."/>
            <person name="Binder M."/>
            <person name="Bloem J."/>
            <person name="Labutti K."/>
            <person name="Salamov A."/>
            <person name="Andreopoulos B."/>
            <person name="Baker S."/>
            <person name="Barry K."/>
            <person name="Bills G."/>
            <person name="Bluhm B."/>
            <person name="Cannon C."/>
            <person name="Castanera R."/>
            <person name="Culley D."/>
            <person name="Daum C."/>
            <person name="Ezra D."/>
            <person name="Gonzalez J."/>
            <person name="Henrissat B."/>
            <person name="Kuo A."/>
            <person name="Liang C."/>
            <person name="Lipzen A."/>
            <person name="Lutzoni F."/>
            <person name="Magnuson J."/>
            <person name="Mondo S."/>
            <person name="Nolan M."/>
            <person name="Ohm R."/>
            <person name="Pangilinan J."/>
            <person name="Park H.-J."/>
            <person name="Ramirez L."/>
            <person name="Alfaro M."/>
            <person name="Sun H."/>
            <person name="Tritt A."/>
            <person name="Yoshinaga Y."/>
            <person name="Zwiers L.-H."/>
            <person name="Turgeon B."/>
            <person name="Goodwin S."/>
            <person name="Spatafora J."/>
            <person name="Crous P."/>
            <person name="Grigoriev I."/>
        </authorList>
    </citation>
    <scope>NUCLEOTIDE SEQUENCE</scope>
    <source>
        <strain evidence="3">CBS 130266</strain>
    </source>
</reference>
<name>A0A9P4NUH0_9PEZI</name>
<evidence type="ECO:0008006" key="5">
    <source>
        <dbReference type="Google" id="ProtNLM"/>
    </source>
</evidence>
<feature type="region of interest" description="Disordered" evidence="1">
    <location>
        <begin position="297"/>
        <end position="325"/>
    </location>
</feature>
<comment type="caution">
    <text evidence="3">The sequence shown here is derived from an EMBL/GenBank/DDBJ whole genome shotgun (WGS) entry which is preliminary data.</text>
</comment>
<organism evidence="3 4">
    <name type="scientific">Tothia fuscella</name>
    <dbReference type="NCBI Taxonomy" id="1048955"/>
    <lineage>
        <taxon>Eukaryota</taxon>
        <taxon>Fungi</taxon>
        <taxon>Dikarya</taxon>
        <taxon>Ascomycota</taxon>
        <taxon>Pezizomycotina</taxon>
        <taxon>Dothideomycetes</taxon>
        <taxon>Pleosporomycetidae</taxon>
        <taxon>Venturiales</taxon>
        <taxon>Cylindrosympodiaceae</taxon>
        <taxon>Tothia</taxon>
    </lineage>
</organism>
<dbReference type="PANTHER" id="PTHR28019">
    <property type="entry name" value="CELL MEMBRANE PROTEIN YLR413W-RELATED"/>
    <property type="match status" value="1"/>
</dbReference>
<feature type="transmembrane region" description="Helical" evidence="2">
    <location>
        <begin position="185"/>
        <end position="208"/>
    </location>
</feature>
<dbReference type="Proteomes" id="UP000800235">
    <property type="component" value="Unassembled WGS sequence"/>
</dbReference>
<feature type="compositionally biased region" description="Polar residues" evidence="1">
    <location>
        <begin position="303"/>
        <end position="312"/>
    </location>
</feature>
<dbReference type="InterPro" id="IPR052413">
    <property type="entry name" value="SUR7_domain"/>
</dbReference>
<evidence type="ECO:0000256" key="1">
    <source>
        <dbReference type="SAM" id="MobiDB-lite"/>
    </source>
</evidence>
<dbReference type="EMBL" id="MU007029">
    <property type="protein sequence ID" value="KAF2431922.1"/>
    <property type="molecule type" value="Genomic_DNA"/>
</dbReference>
<feature type="transmembrane region" description="Helical" evidence="2">
    <location>
        <begin position="55"/>
        <end position="73"/>
    </location>
</feature>
<dbReference type="Pfam" id="PF06687">
    <property type="entry name" value="SUR7"/>
    <property type="match status" value="1"/>
</dbReference>
<feature type="transmembrane region" description="Helical" evidence="2">
    <location>
        <begin position="253"/>
        <end position="278"/>
    </location>
</feature>
<accession>A0A9P4NUH0</accession>
<dbReference type="GO" id="GO:0005886">
    <property type="term" value="C:plasma membrane"/>
    <property type="evidence" value="ECO:0007669"/>
    <property type="project" value="InterPro"/>
</dbReference>
<proteinExistence type="predicted"/>
<protein>
    <recommendedName>
        <fullName evidence="5">Integral membrane protein</fullName>
    </recommendedName>
</protein>
<dbReference type="InterPro" id="IPR009571">
    <property type="entry name" value="SUR7/Rim9-like_fungi"/>
</dbReference>
<keyword evidence="2" id="KW-0812">Transmembrane</keyword>
<keyword evidence="4" id="KW-1185">Reference proteome</keyword>
<evidence type="ECO:0000256" key="2">
    <source>
        <dbReference type="SAM" id="Phobius"/>
    </source>
</evidence>
<keyword evidence="2" id="KW-0472">Membrane</keyword>
<feature type="compositionally biased region" description="Basic residues" evidence="1">
    <location>
        <begin position="1"/>
        <end position="10"/>
    </location>
</feature>
<dbReference type="AlphaFoldDB" id="A0A9P4NUH0"/>